<dbReference type="SUPFAM" id="SSF46689">
    <property type="entry name" value="Homeodomain-like"/>
    <property type="match status" value="1"/>
</dbReference>
<dbReference type="EMBL" id="BAAAHQ010000037">
    <property type="protein sequence ID" value="GAA0944923.1"/>
    <property type="molecule type" value="Genomic_DNA"/>
</dbReference>
<organism evidence="6 7">
    <name type="scientific">Nonomuraea longicatena</name>
    <dbReference type="NCBI Taxonomy" id="83682"/>
    <lineage>
        <taxon>Bacteria</taxon>
        <taxon>Bacillati</taxon>
        <taxon>Actinomycetota</taxon>
        <taxon>Actinomycetes</taxon>
        <taxon>Streptosporangiales</taxon>
        <taxon>Streptosporangiaceae</taxon>
        <taxon>Nonomuraea</taxon>
    </lineage>
</organism>
<dbReference type="Pfam" id="PF00440">
    <property type="entry name" value="TetR_N"/>
    <property type="match status" value="1"/>
</dbReference>
<name>A0ABN1QMN8_9ACTN</name>
<keyword evidence="7" id="KW-1185">Reference proteome</keyword>
<dbReference type="Gene3D" id="1.10.357.10">
    <property type="entry name" value="Tetracycline Repressor, domain 2"/>
    <property type="match status" value="1"/>
</dbReference>
<proteinExistence type="predicted"/>
<feature type="DNA-binding region" description="H-T-H motif" evidence="4">
    <location>
        <begin position="41"/>
        <end position="60"/>
    </location>
</feature>
<dbReference type="RefSeq" id="WP_343953424.1">
    <property type="nucleotide sequence ID" value="NZ_BAAAHQ010000037.1"/>
</dbReference>
<dbReference type="InterPro" id="IPR001647">
    <property type="entry name" value="HTH_TetR"/>
</dbReference>
<evidence type="ECO:0000313" key="6">
    <source>
        <dbReference type="EMBL" id="GAA0944923.1"/>
    </source>
</evidence>
<evidence type="ECO:0000256" key="2">
    <source>
        <dbReference type="ARBA" id="ARBA00023125"/>
    </source>
</evidence>
<dbReference type="PANTHER" id="PTHR30055">
    <property type="entry name" value="HTH-TYPE TRANSCRIPTIONAL REGULATOR RUTR"/>
    <property type="match status" value="1"/>
</dbReference>
<evidence type="ECO:0000256" key="4">
    <source>
        <dbReference type="PROSITE-ProRule" id="PRU00335"/>
    </source>
</evidence>
<dbReference type="InterPro" id="IPR050109">
    <property type="entry name" value="HTH-type_TetR-like_transc_reg"/>
</dbReference>
<dbReference type="InterPro" id="IPR009057">
    <property type="entry name" value="Homeodomain-like_sf"/>
</dbReference>
<sequence length="235" mass="26012">MTVPTPPWRTARKRAKTQLSQDVIVETGLRILVTDGSEALSMRRVAQALDTGPASLYAHVSNKEELLELIFDRVLGEIHLPEPDPAQWQRQLRGYAMEALRILAQYGDVARIAVANVPTGPNALRVGEWMMGLLVGAGMSPREASFAVDRLALYITADAFEGSQHFARMRAAGVTDPGAYMEEFATRIADYYRTLPADRFPHLTGYVEEMTAGDGDARFEFGLDLLITGMEARLR</sequence>
<comment type="caution">
    <text evidence="6">The sequence shown here is derived from an EMBL/GenBank/DDBJ whole genome shotgun (WGS) entry which is preliminary data.</text>
</comment>
<keyword evidence="3" id="KW-0804">Transcription</keyword>
<keyword evidence="2 4" id="KW-0238">DNA-binding</keyword>
<dbReference type="Pfam" id="PF02909">
    <property type="entry name" value="TetR_C_1"/>
    <property type="match status" value="1"/>
</dbReference>
<dbReference type="PANTHER" id="PTHR30055:SF151">
    <property type="entry name" value="TRANSCRIPTIONAL REGULATORY PROTEIN"/>
    <property type="match status" value="1"/>
</dbReference>
<dbReference type="InterPro" id="IPR004111">
    <property type="entry name" value="Repressor_TetR_C"/>
</dbReference>
<dbReference type="Proteomes" id="UP001501578">
    <property type="component" value="Unassembled WGS sequence"/>
</dbReference>
<dbReference type="PROSITE" id="PS50977">
    <property type="entry name" value="HTH_TETR_2"/>
    <property type="match status" value="1"/>
</dbReference>
<evidence type="ECO:0000256" key="1">
    <source>
        <dbReference type="ARBA" id="ARBA00023015"/>
    </source>
</evidence>
<reference evidence="6 7" key="1">
    <citation type="journal article" date="2019" name="Int. J. Syst. Evol. Microbiol.">
        <title>The Global Catalogue of Microorganisms (GCM) 10K type strain sequencing project: providing services to taxonomists for standard genome sequencing and annotation.</title>
        <authorList>
            <consortium name="The Broad Institute Genomics Platform"/>
            <consortium name="The Broad Institute Genome Sequencing Center for Infectious Disease"/>
            <person name="Wu L."/>
            <person name="Ma J."/>
        </authorList>
    </citation>
    <scope>NUCLEOTIDE SEQUENCE [LARGE SCALE GENOMIC DNA]</scope>
    <source>
        <strain evidence="6 7">JCM 11136</strain>
    </source>
</reference>
<evidence type="ECO:0000313" key="7">
    <source>
        <dbReference type="Proteomes" id="UP001501578"/>
    </source>
</evidence>
<gene>
    <name evidence="6" type="primary">actII</name>
    <name evidence="6" type="ORF">GCM10009560_59440</name>
</gene>
<protein>
    <submittedName>
        <fullName evidence="6">TetR family transcriptional regulator ActII</fullName>
    </submittedName>
</protein>
<keyword evidence="1" id="KW-0805">Transcription regulation</keyword>
<evidence type="ECO:0000259" key="5">
    <source>
        <dbReference type="PROSITE" id="PS50977"/>
    </source>
</evidence>
<feature type="domain" description="HTH tetR-type" evidence="5">
    <location>
        <begin position="18"/>
        <end position="78"/>
    </location>
</feature>
<evidence type="ECO:0000256" key="3">
    <source>
        <dbReference type="ARBA" id="ARBA00023163"/>
    </source>
</evidence>
<dbReference type="InterPro" id="IPR036271">
    <property type="entry name" value="Tet_transcr_reg_TetR-rel_C_sf"/>
</dbReference>
<accession>A0ABN1QMN8</accession>
<dbReference type="SUPFAM" id="SSF48498">
    <property type="entry name" value="Tetracyclin repressor-like, C-terminal domain"/>
    <property type="match status" value="1"/>
</dbReference>